<evidence type="ECO:0000313" key="1">
    <source>
        <dbReference type="EMBL" id="QKJ26865.1"/>
    </source>
</evidence>
<reference evidence="1 2" key="1">
    <citation type="submission" date="2020-05" db="EMBL/GenBank/DDBJ databases">
        <title>Complete genome sequencing of Campylobacter and Arcobacter type strains.</title>
        <authorList>
            <person name="Miller W.G."/>
            <person name="Yee E."/>
        </authorList>
    </citation>
    <scope>NUCLEOTIDE SEQUENCE [LARGE SCALE GENOMIC DNA]</scope>
    <source>
        <strain evidence="1 2">LMG 21996</strain>
    </source>
</reference>
<gene>
    <name evidence="1" type="ORF">ACBT_0950</name>
</gene>
<accession>A0A5J6RG10</accession>
<proteinExistence type="predicted"/>
<dbReference type="RefSeq" id="WP_024775246.1">
    <property type="nucleotide sequence ID" value="NZ_CP043857.1"/>
</dbReference>
<dbReference type="EMBL" id="CP054051">
    <property type="protein sequence ID" value="QKJ26865.1"/>
    <property type="molecule type" value="Genomic_DNA"/>
</dbReference>
<name>A0A5J6RG10_9BACT</name>
<evidence type="ECO:0000313" key="2">
    <source>
        <dbReference type="Proteomes" id="UP000509513"/>
    </source>
</evidence>
<dbReference type="Proteomes" id="UP000509513">
    <property type="component" value="Chromosome"/>
</dbReference>
<sequence length="702" mass="83729">MFLRTLIATLILKLSLFSCADYWDPNSIQYMFLDKKDNLFLQFSEDLNDPSIYNQITYLYSEESKKQNIDEWKKELKDKYSYEEIEDFIYNKNLRRLSEIEAKEYINFVYEQDNCVNNSFGETKPTRCTNFIPKALKKLEDAKTDFYKQRYFFLALRMAHYHKKNPLEIYNKYSYLIENSNSIVKDWIDALYAGALIKSGEKAKGVYLFSKLFDEAINSHLALYNFFHIRNQNDFDLVLNLAQNSDEKAKIYVLRALDSSSNTIEEMKNIYNLDKNSKWLNFLLYRELLKSQTYFNTYDYFEEIDESQNNIFYSKYIEFLKTLEPENRYLVDLSLVYFNIYSKNYEEAKKVLNKLLEAYPKSHEVRTASYILYLQSLEKIDKETENVIIDKIEKLIDENHTSNTTYEYTLEVLSKLYKKQGLDFNTFLSQNYSYIDYTALDLDKFRMFEEFLSKPQDSKLKTYLQKKYQNLTKNSQEFDYAKVSVLINNLKFKEALDTKLSILDTNLEYNPFNGLIRGNNRSGKKNEMTIKLFLNKIIEIESILQKNPISAMDNFLYANALYNLSYFGNSDRATTTYRSVAYIHTPKLQEEKLNLALKHYEIALNNSQDNELKAKTTYQIAKTKLALFDLKYDKDGYPQGLSWMYSKNQKYFYGSDDKFYEDFLLKDGKKYFDNLQQNYKDTKYYKELLKECGDFRTYINNK</sequence>
<dbReference type="AlphaFoldDB" id="A0A5J6RG10"/>
<protein>
    <submittedName>
        <fullName evidence="1">Uncharacterized protein</fullName>
    </submittedName>
</protein>
<organism evidence="1 2">
    <name type="scientific">Aliarcobacter cibarius</name>
    <dbReference type="NCBI Taxonomy" id="255507"/>
    <lineage>
        <taxon>Bacteria</taxon>
        <taxon>Pseudomonadati</taxon>
        <taxon>Campylobacterota</taxon>
        <taxon>Epsilonproteobacteria</taxon>
        <taxon>Campylobacterales</taxon>
        <taxon>Arcobacteraceae</taxon>
        <taxon>Aliarcobacter</taxon>
    </lineage>
</organism>
<dbReference type="KEGG" id="acib:ACBT_0950"/>